<reference evidence="1" key="2">
    <citation type="submission" date="2021-03" db="EMBL/GenBank/DDBJ databases">
        <title>Human Oral Microbial Genomes.</title>
        <authorList>
            <person name="Johnston C.D."/>
            <person name="Chen T."/>
            <person name="Dewhirst F.E."/>
        </authorList>
    </citation>
    <scope>NUCLEOTIDE SEQUENCE</scope>
    <source>
        <strain evidence="1">F0714</strain>
    </source>
</reference>
<dbReference type="AlphaFoldDB" id="A0A3N4DK72"/>
<dbReference type="GO" id="GO:0005737">
    <property type="term" value="C:cytoplasm"/>
    <property type="evidence" value="ECO:0007669"/>
    <property type="project" value="TreeGrafter"/>
</dbReference>
<dbReference type="Proteomes" id="UP000677180">
    <property type="component" value="Chromosome"/>
</dbReference>
<accession>A0A3N4DK72</accession>
<dbReference type="Gene3D" id="3.40.50.20">
    <property type="match status" value="1"/>
</dbReference>
<dbReference type="GeneID" id="64406441"/>
<dbReference type="RefSeq" id="WP_014846080.1">
    <property type="nucleotide sequence ID" value="NZ_CAURRE010000029.1"/>
</dbReference>
<proteinExistence type="predicted"/>
<dbReference type="PANTHER" id="PTHR21621">
    <property type="entry name" value="RIBOSOMAL PROTEIN S6 MODIFICATION PROTEIN"/>
    <property type="match status" value="1"/>
</dbReference>
<gene>
    <name evidence="1" type="ORF">J5A53_10765</name>
    <name evidence="2" type="ORF">NCTC12967_00960</name>
</gene>
<evidence type="ECO:0000313" key="2">
    <source>
        <dbReference type="EMBL" id="VEH69684.1"/>
    </source>
</evidence>
<dbReference type="GO" id="GO:0009432">
    <property type="term" value="P:SOS response"/>
    <property type="evidence" value="ECO:0007669"/>
    <property type="project" value="TreeGrafter"/>
</dbReference>
<dbReference type="PANTHER" id="PTHR21621:SF0">
    <property type="entry name" value="BETA-CITRYLGLUTAMATE SYNTHASE B-RELATED"/>
    <property type="match status" value="1"/>
</dbReference>
<sequence length="269" mass="29717">MRIALLTSQRVPEQDSLTRECLDLLVRWGVRVDAWHAIGCVELGDVTVEHDLYLLASPSRAVVSLTTGLAALGARCLNVPEMVRLCRDRIRTVMLLASAGVPTPRTWVAGSAEDLIEPLRDGPVVLRSAEMSCSVGAKVLWNVDEVIDLPLPEGATLAQEVHPNDQYAHRVYRIGHQTFAVKRPCWMAFSSETREEPVPATDEMCEIADRVASMFRSELFGLDLVGAEGRLQVVEVCPFPRLGGVPDAALRLADYIYARGMEIAEEVRR</sequence>
<reference evidence="2 3" key="1">
    <citation type="submission" date="2018-12" db="EMBL/GenBank/DDBJ databases">
        <authorList>
            <consortium name="Pathogen Informatics"/>
        </authorList>
    </citation>
    <scope>NUCLEOTIDE SEQUENCE [LARGE SCALE GENOMIC DNA]</scope>
    <source>
        <strain evidence="2 3">NCTC12967</strain>
    </source>
</reference>
<name>A0A3N4DK72_9ACTN</name>
<evidence type="ECO:0000313" key="1">
    <source>
        <dbReference type="EMBL" id="QUC10277.1"/>
    </source>
</evidence>
<dbReference type="SUPFAM" id="SSF56059">
    <property type="entry name" value="Glutathione synthetase ATP-binding domain-like"/>
    <property type="match status" value="1"/>
</dbReference>
<organism evidence="2 3">
    <name type="scientific">Arachnia propionica</name>
    <dbReference type="NCBI Taxonomy" id="1750"/>
    <lineage>
        <taxon>Bacteria</taxon>
        <taxon>Bacillati</taxon>
        <taxon>Actinomycetota</taxon>
        <taxon>Actinomycetes</taxon>
        <taxon>Propionibacteriales</taxon>
        <taxon>Propionibacteriaceae</taxon>
        <taxon>Arachnia</taxon>
    </lineage>
</organism>
<dbReference type="OrthoDB" id="24041at2"/>
<dbReference type="Gene3D" id="3.30.470.20">
    <property type="entry name" value="ATP-grasp fold, B domain"/>
    <property type="match status" value="1"/>
</dbReference>
<dbReference type="EMBL" id="LR134406">
    <property type="protein sequence ID" value="VEH69684.1"/>
    <property type="molecule type" value="Genomic_DNA"/>
</dbReference>
<dbReference type="GO" id="GO:0018169">
    <property type="term" value="F:ribosomal S6-glutamic acid ligase activity"/>
    <property type="evidence" value="ECO:0007669"/>
    <property type="project" value="TreeGrafter"/>
</dbReference>
<keyword evidence="3" id="KW-1185">Reference proteome</keyword>
<dbReference type="EMBL" id="CP072385">
    <property type="protein sequence ID" value="QUC10277.1"/>
    <property type="molecule type" value="Genomic_DNA"/>
</dbReference>
<protein>
    <submittedName>
        <fullName evidence="2">Carbamoyl phosphate synthase-like protein</fullName>
    </submittedName>
</protein>
<evidence type="ECO:0000313" key="3">
    <source>
        <dbReference type="Proteomes" id="UP000273044"/>
    </source>
</evidence>
<dbReference type="Proteomes" id="UP000273044">
    <property type="component" value="Chromosome"/>
</dbReference>